<dbReference type="OrthoDB" id="445577at2759"/>
<evidence type="ECO:0000256" key="3">
    <source>
        <dbReference type="ARBA" id="ARBA00022692"/>
    </source>
</evidence>
<gene>
    <name evidence="9" type="ORF">SPIL2461_LOCUS8807</name>
</gene>
<dbReference type="PANTHER" id="PTHR33281:SF20">
    <property type="match status" value="1"/>
</dbReference>
<evidence type="ECO:0000313" key="9">
    <source>
        <dbReference type="EMBL" id="CAE7365171.1"/>
    </source>
</evidence>
<dbReference type="EMBL" id="CAJNIZ010014692">
    <property type="protein sequence ID" value="CAE7365171.1"/>
    <property type="molecule type" value="Genomic_DNA"/>
</dbReference>
<protein>
    <submittedName>
        <fullName evidence="9">Uncharacterized protein</fullName>
    </submittedName>
</protein>
<dbReference type="AlphaFoldDB" id="A0A812QD09"/>
<evidence type="ECO:0000256" key="7">
    <source>
        <dbReference type="SAM" id="MobiDB-lite"/>
    </source>
</evidence>
<evidence type="ECO:0000256" key="8">
    <source>
        <dbReference type="SAM" id="Phobius"/>
    </source>
</evidence>
<evidence type="ECO:0000256" key="4">
    <source>
        <dbReference type="ARBA" id="ARBA00022989"/>
    </source>
</evidence>
<keyword evidence="5" id="KW-0406">Ion transport</keyword>
<feature type="transmembrane region" description="Helical" evidence="8">
    <location>
        <begin position="20"/>
        <end position="41"/>
    </location>
</feature>
<keyword evidence="2" id="KW-0813">Transport</keyword>
<dbReference type="Pfam" id="PF25539">
    <property type="entry name" value="Bestrophin_2"/>
    <property type="match status" value="1"/>
</dbReference>
<evidence type="ECO:0000256" key="5">
    <source>
        <dbReference type="ARBA" id="ARBA00023065"/>
    </source>
</evidence>
<dbReference type="Proteomes" id="UP000649617">
    <property type="component" value="Unassembled WGS sequence"/>
</dbReference>
<dbReference type="PANTHER" id="PTHR33281">
    <property type="entry name" value="UPF0187 PROTEIN YNEE"/>
    <property type="match status" value="1"/>
</dbReference>
<keyword evidence="10" id="KW-1185">Reference proteome</keyword>
<reference evidence="9" key="1">
    <citation type="submission" date="2021-02" db="EMBL/GenBank/DDBJ databases">
        <authorList>
            <person name="Dougan E. K."/>
            <person name="Rhodes N."/>
            <person name="Thang M."/>
            <person name="Chan C."/>
        </authorList>
    </citation>
    <scope>NUCLEOTIDE SEQUENCE</scope>
</reference>
<comment type="subcellular location">
    <subcellularLocation>
        <location evidence="1">Membrane</location>
        <topology evidence="1">Multi-pass membrane protein</topology>
    </subcellularLocation>
</comment>
<evidence type="ECO:0000256" key="1">
    <source>
        <dbReference type="ARBA" id="ARBA00004141"/>
    </source>
</evidence>
<evidence type="ECO:0000256" key="2">
    <source>
        <dbReference type="ARBA" id="ARBA00022448"/>
    </source>
</evidence>
<keyword evidence="4 8" id="KW-1133">Transmembrane helix</keyword>
<keyword evidence="3 8" id="KW-0812">Transmembrane</keyword>
<dbReference type="GO" id="GO:0005254">
    <property type="term" value="F:chloride channel activity"/>
    <property type="evidence" value="ECO:0007669"/>
    <property type="project" value="InterPro"/>
</dbReference>
<name>A0A812QD09_SYMPI</name>
<feature type="transmembrane region" description="Helical" evidence="8">
    <location>
        <begin position="261"/>
        <end position="282"/>
    </location>
</feature>
<dbReference type="GO" id="GO:0016020">
    <property type="term" value="C:membrane"/>
    <property type="evidence" value="ECO:0007669"/>
    <property type="project" value="UniProtKB-SubCell"/>
</dbReference>
<comment type="caution">
    <text evidence="9">The sequence shown here is derived from an EMBL/GenBank/DDBJ whole genome shotgun (WGS) entry which is preliminary data.</text>
</comment>
<feature type="transmembrane region" description="Helical" evidence="8">
    <location>
        <begin position="61"/>
        <end position="79"/>
    </location>
</feature>
<evidence type="ECO:0000313" key="10">
    <source>
        <dbReference type="Proteomes" id="UP000649617"/>
    </source>
</evidence>
<proteinExistence type="predicted"/>
<keyword evidence="6 8" id="KW-0472">Membrane</keyword>
<dbReference type="InterPro" id="IPR044669">
    <property type="entry name" value="YneE/VCCN1/2-like"/>
</dbReference>
<feature type="transmembrane region" description="Helical" evidence="8">
    <location>
        <begin position="234"/>
        <end position="255"/>
    </location>
</feature>
<evidence type="ECO:0000256" key="6">
    <source>
        <dbReference type="ARBA" id="ARBA00023136"/>
    </source>
</evidence>
<accession>A0A812QD09</accession>
<sequence length="499" mass="55345">MIDYSESWLIFTLLKWKGSVFPRSCLFAVPAALIAVFLVQAPDVLDFDIRQEFGLVDAHRSQLWIISLGVLHALLVFRINRAMERFWEGTGLLHQMRGEWFDAVSCCVTFSRASMLTRPQETMRFRHAIVRLMSLCHGSALEEIGGEDGDFCETIDSHGLATRTLQHLTDCAEEYDFNRVEVLLHMIQSLITHNLDVGVLKVQPPILSRVYQTLSRGFVNLLNAKKIADTRFPFPFAQLISALLFLHIVLLPVLISAVISQAWLAFTFTFLPIFSMCCLNYIGVELENPFGRDANDLPLKHFQAEMNNCLLMLLHGSADLMAGISKQRCLMDIMEIRQAMDITLAESWLQETIDKAPSSPGEVANVKDVEEEDSLPGSTAQEAAGMEVVLPQASVQGEASSDCGAAPNSEEPAFEEKLQPTTLLQGMDQAVMALTGIRQAIAMQATDVDRSIDGFLALAKKLRKAHQVDDLVADEAEPADVEFSFGWDCSAIPSFEASG</sequence>
<organism evidence="9 10">
    <name type="scientific">Symbiodinium pilosum</name>
    <name type="common">Dinoflagellate</name>
    <dbReference type="NCBI Taxonomy" id="2952"/>
    <lineage>
        <taxon>Eukaryota</taxon>
        <taxon>Sar</taxon>
        <taxon>Alveolata</taxon>
        <taxon>Dinophyceae</taxon>
        <taxon>Suessiales</taxon>
        <taxon>Symbiodiniaceae</taxon>
        <taxon>Symbiodinium</taxon>
    </lineage>
</organism>
<feature type="region of interest" description="Disordered" evidence="7">
    <location>
        <begin position="355"/>
        <end position="382"/>
    </location>
</feature>